<evidence type="ECO:0000313" key="2">
    <source>
        <dbReference type="Proteomes" id="UP000245626"/>
    </source>
</evidence>
<proteinExistence type="predicted"/>
<keyword evidence="2" id="KW-1185">Reference proteome</keyword>
<name>A0ACD0P059_9BASI</name>
<dbReference type="EMBL" id="KZ819840">
    <property type="protein sequence ID" value="PWN51483.1"/>
    <property type="molecule type" value="Genomic_DNA"/>
</dbReference>
<reference evidence="1 2" key="1">
    <citation type="journal article" date="2018" name="Mol. Biol. Evol.">
        <title>Broad Genomic Sampling Reveals a Smut Pathogenic Ancestry of the Fungal Clade Ustilaginomycotina.</title>
        <authorList>
            <person name="Kijpornyongpan T."/>
            <person name="Mondo S.J."/>
            <person name="Barry K."/>
            <person name="Sandor L."/>
            <person name="Lee J."/>
            <person name="Lipzen A."/>
            <person name="Pangilinan J."/>
            <person name="LaButti K."/>
            <person name="Hainaut M."/>
            <person name="Henrissat B."/>
            <person name="Grigoriev I.V."/>
            <person name="Spatafora J.W."/>
            <person name="Aime M.C."/>
        </authorList>
    </citation>
    <scope>NUCLEOTIDE SEQUENCE [LARGE SCALE GENOMIC DNA]</scope>
    <source>
        <strain evidence="1 2">SA 807</strain>
    </source>
</reference>
<accession>A0ACD0P059</accession>
<organism evidence="1 2">
    <name type="scientific">Violaceomyces palustris</name>
    <dbReference type="NCBI Taxonomy" id="1673888"/>
    <lineage>
        <taxon>Eukaryota</taxon>
        <taxon>Fungi</taxon>
        <taxon>Dikarya</taxon>
        <taxon>Basidiomycota</taxon>
        <taxon>Ustilaginomycotina</taxon>
        <taxon>Ustilaginomycetes</taxon>
        <taxon>Violaceomycetales</taxon>
        <taxon>Violaceomycetaceae</taxon>
        <taxon>Violaceomyces</taxon>
    </lineage>
</organism>
<protein>
    <submittedName>
        <fullName evidence="1">NTF2-like protein</fullName>
    </submittedName>
</protein>
<evidence type="ECO:0000313" key="1">
    <source>
        <dbReference type="EMBL" id="PWN51483.1"/>
    </source>
</evidence>
<gene>
    <name evidence="1" type="ORF">IE53DRAFT_48957</name>
</gene>
<dbReference type="Proteomes" id="UP000245626">
    <property type="component" value="Unassembled WGS sequence"/>
</dbReference>
<sequence>MRIDDGQGGRHGAKQARQRANPMGSRPSGRRGGPGATVNINDGIRPGNASIKGVAAGQRQQGGRIPGGGGLAGGELPKTNNVVALLKRFLESRWNGAAKFLNLENMKDDPILAAENVKPPGVEGSPKELANVMWKICKELYPDVVTISLANNDFRSLGPVYSLPTFFPDLQNLSLEGNELKWVKDLDSFASKSRKLSSLKELLLLRNPVHDNAVAAGNEESYRKEVLSRFSTLSLLDQKPVTPVEAGFAKLPVSAKAKKLDADAAQVPLRNFPIQNKPGFVDQDAGRIMPDFLSKFFSLYDTDRSALAQAYASSAKFSYCINMSPPPRARAAGFIHTMPHQKDLSFEKYQDLGNRNLMRVQAPKSRFLSLQQGSAAIISRISKMPKTTHPLTDASKFVVDAWVMPNAAIGARIKEKEVPEAVLFISVHGEFAEAPSEGIRSFDRTFLVAPVPPGSEAANAGWPCVILSDQLTVRHYSSPSAWALDALPTGAVDPGLGQGQGQEGLVVASQPAGLAASLPAHLQNQAPAPGINEQQHLLSLQLAAETGLNYPFAVQCLSENGWDPATAMTNFQNLKVSGSKGSGDHQESSNLGFCLDGGGALDASFVLLGHRADSIWQMGDLLTSRFACSAFCFLSSLSSSILFTCFSFQPLSV</sequence>